<comment type="caution">
    <text evidence="3">The sequence shown here is derived from an EMBL/GenBank/DDBJ whole genome shotgun (WGS) entry which is preliminary data.</text>
</comment>
<organism evidence="3 4">
    <name type="scientific">Zostera marina</name>
    <name type="common">Eelgrass</name>
    <dbReference type="NCBI Taxonomy" id="29655"/>
    <lineage>
        <taxon>Eukaryota</taxon>
        <taxon>Viridiplantae</taxon>
        <taxon>Streptophyta</taxon>
        <taxon>Embryophyta</taxon>
        <taxon>Tracheophyta</taxon>
        <taxon>Spermatophyta</taxon>
        <taxon>Magnoliopsida</taxon>
        <taxon>Liliopsida</taxon>
        <taxon>Zosteraceae</taxon>
        <taxon>Zostera</taxon>
    </lineage>
</organism>
<keyword evidence="1" id="KW-0175">Coiled coil</keyword>
<sequence length="549" mass="62147">MLITGKYPSEGDSVSFLPPSPPKYLTHFIRWCLNSDPSHRPNFSSICRILRYVKRFLLLNPNHSRPYAPVPVVDYHELESSLCQRFSSWSETSTINVTEVPFQMFSYKVMEMEMIGTSNTINWSDSGSEENYSGSVTPAFQSPSRSPSPRPTSLSPGKSVGRRAIIGNQNPKKLTSTSASPCVRRFDTRTNSDGKLPPLSRHSLSPQQRKRMTHHVSDSEFSWIILLLIKLFEEEEEGNGEVLQKLPKILSNRRSEENLTDLDIIPDEQKNENEEILDSGGGVEQTSDTDSEKKAKKKSNGGVGVVLNSDDDDENNGKNGVASNNASSPSGSSTSSSNSSTGILAKREAHLTSKMESNPKDDTIRKLEMKLEASESEVKRLQDTVISLEVQIRLTNQKLKVTKSEYKEKDEARKKKLEELQESMHIKNSDDNSKVRKMKEVGDKEVVMLCDAFRNLEVLFEDSYEGFQSRLLDCSQDVVVLKNKLQTLVCVKGEYEKLVDELEKIGKDKDEQKRQVIRQLCLQIDYHRQKWLHLLSHQIKPNPNPNPIE</sequence>
<feature type="compositionally biased region" description="Low complexity" evidence="2">
    <location>
        <begin position="322"/>
        <end position="342"/>
    </location>
</feature>
<dbReference type="AlphaFoldDB" id="A0A0K9PMM0"/>
<protein>
    <recommendedName>
        <fullName evidence="5">Protein kinase domain-containing protein</fullName>
    </recommendedName>
</protein>
<feature type="compositionally biased region" description="Low complexity" evidence="2">
    <location>
        <begin position="142"/>
        <end position="156"/>
    </location>
</feature>
<evidence type="ECO:0000313" key="4">
    <source>
        <dbReference type="Proteomes" id="UP000036987"/>
    </source>
</evidence>
<feature type="coiled-coil region" evidence="1">
    <location>
        <begin position="364"/>
        <end position="423"/>
    </location>
</feature>
<feature type="compositionally biased region" description="Polar residues" evidence="2">
    <location>
        <begin position="126"/>
        <end position="141"/>
    </location>
</feature>
<dbReference type="EMBL" id="LFYR01000729">
    <property type="protein sequence ID" value="KMZ70194.1"/>
    <property type="molecule type" value="Genomic_DNA"/>
</dbReference>
<gene>
    <name evidence="3" type="ORF">ZOSMA_1G01660</name>
</gene>
<dbReference type="InterPro" id="IPR011009">
    <property type="entry name" value="Kinase-like_dom_sf"/>
</dbReference>
<evidence type="ECO:0000256" key="2">
    <source>
        <dbReference type="SAM" id="MobiDB-lite"/>
    </source>
</evidence>
<dbReference type="STRING" id="29655.A0A0K9PMM0"/>
<reference evidence="4" key="1">
    <citation type="journal article" date="2016" name="Nature">
        <title>The genome of the seagrass Zostera marina reveals angiosperm adaptation to the sea.</title>
        <authorList>
            <person name="Olsen J.L."/>
            <person name="Rouze P."/>
            <person name="Verhelst B."/>
            <person name="Lin Y.-C."/>
            <person name="Bayer T."/>
            <person name="Collen J."/>
            <person name="Dattolo E."/>
            <person name="De Paoli E."/>
            <person name="Dittami S."/>
            <person name="Maumus F."/>
            <person name="Michel G."/>
            <person name="Kersting A."/>
            <person name="Lauritano C."/>
            <person name="Lohaus R."/>
            <person name="Toepel M."/>
            <person name="Tonon T."/>
            <person name="Vanneste K."/>
            <person name="Amirebrahimi M."/>
            <person name="Brakel J."/>
            <person name="Bostroem C."/>
            <person name="Chovatia M."/>
            <person name="Grimwood J."/>
            <person name="Jenkins J.W."/>
            <person name="Jueterbock A."/>
            <person name="Mraz A."/>
            <person name="Stam W.T."/>
            <person name="Tice H."/>
            <person name="Bornberg-Bauer E."/>
            <person name="Green P.J."/>
            <person name="Pearson G.A."/>
            <person name="Procaccini G."/>
            <person name="Duarte C.M."/>
            <person name="Schmutz J."/>
            <person name="Reusch T.B.H."/>
            <person name="Van de Peer Y."/>
        </authorList>
    </citation>
    <scope>NUCLEOTIDE SEQUENCE [LARGE SCALE GENOMIC DNA]</scope>
    <source>
        <strain evidence="4">cv. Finnish</strain>
    </source>
</reference>
<dbReference type="SUPFAM" id="SSF56112">
    <property type="entry name" value="Protein kinase-like (PK-like)"/>
    <property type="match status" value="1"/>
</dbReference>
<name>A0A0K9PMM0_ZOSMR</name>
<accession>A0A0K9PMM0</accession>
<feature type="region of interest" description="Disordered" evidence="2">
    <location>
        <begin position="260"/>
        <end position="343"/>
    </location>
</feature>
<dbReference type="PANTHER" id="PTHR47357">
    <property type="entry name" value="COP1-INTERACTIVE PROTEIN 1"/>
    <property type="match status" value="1"/>
</dbReference>
<proteinExistence type="predicted"/>
<evidence type="ECO:0000313" key="3">
    <source>
        <dbReference type="EMBL" id="KMZ70194.1"/>
    </source>
</evidence>
<feature type="compositionally biased region" description="Polar residues" evidence="2">
    <location>
        <begin position="167"/>
        <end position="180"/>
    </location>
</feature>
<dbReference type="Proteomes" id="UP000036987">
    <property type="component" value="Unassembled WGS sequence"/>
</dbReference>
<dbReference type="OrthoDB" id="1938896at2759"/>
<evidence type="ECO:0000256" key="1">
    <source>
        <dbReference type="SAM" id="Coils"/>
    </source>
</evidence>
<feature type="region of interest" description="Disordered" evidence="2">
    <location>
        <begin position="126"/>
        <end position="215"/>
    </location>
</feature>
<evidence type="ECO:0008006" key="5">
    <source>
        <dbReference type="Google" id="ProtNLM"/>
    </source>
</evidence>
<dbReference type="GO" id="GO:0005856">
    <property type="term" value="C:cytoskeleton"/>
    <property type="evidence" value="ECO:0000318"/>
    <property type="project" value="GO_Central"/>
</dbReference>
<dbReference type="PANTHER" id="PTHR47357:SF1">
    <property type="entry name" value="SPINDLE POLE BODY COMPONENT 110"/>
    <property type="match status" value="1"/>
</dbReference>
<dbReference type="GO" id="GO:0005200">
    <property type="term" value="F:structural constituent of cytoskeleton"/>
    <property type="evidence" value="ECO:0000318"/>
    <property type="project" value="GO_Central"/>
</dbReference>
<keyword evidence="4" id="KW-1185">Reference proteome</keyword>